<feature type="transmembrane region" description="Helical" evidence="1">
    <location>
        <begin position="61"/>
        <end position="78"/>
    </location>
</feature>
<evidence type="ECO:0000313" key="3">
    <source>
        <dbReference type="Proteomes" id="UP001501074"/>
    </source>
</evidence>
<keyword evidence="1" id="KW-0812">Transmembrane</keyword>
<keyword evidence="1" id="KW-1133">Transmembrane helix</keyword>
<reference evidence="3" key="1">
    <citation type="journal article" date="2019" name="Int. J. Syst. Evol. Microbiol.">
        <title>The Global Catalogue of Microorganisms (GCM) 10K type strain sequencing project: providing services to taxonomists for standard genome sequencing and annotation.</title>
        <authorList>
            <consortium name="The Broad Institute Genomics Platform"/>
            <consortium name="The Broad Institute Genome Sequencing Center for Infectious Disease"/>
            <person name="Wu L."/>
            <person name="Ma J."/>
        </authorList>
    </citation>
    <scope>NUCLEOTIDE SEQUENCE [LARGE SCALE GENOMIC DNA]</scope>
    <source>
        <strain evidence="3">JCM 16902</strain>
    </source>
</reference>
<keyword evidence="3" id="KW-1185">Reference proteome</keyword>
<protein>
    <recommendedName>
        <fullName evidence="4">DUF5317 domain-containing protein</fullName>
    </recommendedName>
</protein>
<proteinExistence type="predicted"/>
<dbReference type="RefSeq" id="WP_231483752.1">
    <property type="nucleotide sequence ID" value="NZ_BAAAZO010000003.1"/>
</dbReference>
<name>A0ABP6ZL17_9ACTN</name>
<comment type="caution">
    <text evidence="2">The sequence shown here is derived from an EMBL/GenBank/DDBJ whole genome shotgun (WGS) entry which is preliminary data.</text>
</comment>
<organism evidence="2 3">
    <name type="scientific">Kineosporia mesophila</name>
    <dbReference type="NCBI Taxonomy" id="566012"/>
    <lineage>
        <taxon>Bacteria</taxon>
        <taxon>Bacillati</taxon>
        <taxon>Actinomycetota</taxon>
        <taxon>Actinomycetes</taxon>
        <taxon>Kineosporiales</taxon>
        <taxon>Kineosporiaceae</taxon>
        <taxon>Kineosporia</taxon>
    </lineage>
</organism>
<dbReference type="EMBL" id="BAAAZO010000003">
    <property type="protein sequence ID" value="GAA3607996.1"/>
    <property type="molecule type" value="Genomic_DNA"/>
</dbReference>
<sequence>MERPVILSVLAAVALLLPAVLGGRFSNLARVRVAHRHRLLLGLLLQVAAIGLSGRVARNLLGALHVSSYLVLATVLWANRRLPGAGFIATGAFLNGLTIALNGGTLPASAPALRTAGLTPDESGFSNSAPVRSPVLWFLGDVFGIPADVPMANVFSVGDVIVLAGVAVAAFGICGTRWRPVTIRAS</sequence>
<feature type="transmembrane region" description="Helical" evidence="1">
    <location>
        <begin position="154"/>
        <end position="174"/>
    </location>
</feature>
<keyword evidence="1" id="KW-0472">Membrane</keyword>
<dbReference type="Proteomes" id="UP001501074">
    <property type="component" value="Unassembled WGS sequence"/>
</dbReference>
<evidence type="ECO:0000313" key="2">
    <source>
        <dbReference type="EMBL" id="GAA3607996.1"/>
    </source>
</evidence>
<feature type="transmembrane region" description="Helical" evidence="1">
    <location>
        <begin position="38"/>
        <end position="54"/>
    </location>
</feature>
<accession>A0ABP6ZL17</accession>
<dbReference type="Pfam" id="PF17248">
    <property type="entry name" value="DUF5317"/>
    <property type="match status" value="1"/>
</dbReference>
<dbReference type="InterPro" id="IPR035168">
    <property type="entry name" value="DUF5317"/>
</dbReference>
<evidence type="ECO:0008006" key="4">
    <source>
        <dbReference type="Google" id="ProtNLM"/>
    </source>
</evidence>
<evidence type="ECO:0000256" key="1">
    <source>
        <dbReference type="SAM" id="Phobius"/>
    </source>
</evidence>
<gene>
    <name evidence="2" type="ORF">GCM10022223_24990</name>
</gene>